<evidence type="ECO:0000256" key="4">
    <source>
        <dbReference type="ARBA" id="ARBA00023212"/>
    </source>
</evidence>
<feature type="compositionally biased region" description="Polar residues" evidence="5">
    <location>
        <begin position="366"/>
        <end position="409"/>
    </location>
</feature>
<dbReference type="PANTHER" id="PTHR21584:SF10">
    <property type="entry name" value="G2 AND S PHASE-EXPRESSED PROTEIN 1"/>
    <property type="match status" value="1"/>
</dbReference>
<sequence>MDCRANSDMFFLADEKFDFDVSLSPASSKGDEDEDEVFMGPVSHTERCVSVTVASRLENVGGVHASWSPLSGDQLDAVCQEAHRLAEQLQDRKPNQSANGTANMATDVTADATSHRDEFVQDAEVKLGMFDHIPSALSPIKRETFCVQDSPMKQLPPAVQCRLLRGSSSNTMSSTQPSTTNPVPSTRPASTTRHSSVTLPSSSRPAATSRLATSMAGGKPQLRMGLRGRAALGVVLPSKPAAPTTSCSSSKSQVEKTRLQPPRQAVGGWKRSPSTRPSSRAGSSEDLLSDSASVASDISDSSFNSSLQGKRMLAPPTKSAMRNMSGVKAPPLQRRRVTERNNTSSSSSSVSSFNSSISLSPAKGKLNSSLSGPATSRPANQSRPRRSTVNTQQTPSSTIGGRRSMSLQNRKLPEVEPVKAGRSKPLKRSDSTPVQLTPVKRGLEKSTRPLSALTSRSRPEALVLLTPGGGFRGVRNADTPDVSKMLKPKALTSVSSVDSLQKLSGPLTPPAVRSLQVKPQRPSALPTPVKRRMSSIPTPTTKSRASRPPSNPGSDPAHTPSSTRRDRSCCPAPVEMQEAEPVEMPVIQPFCLEEEELPAAPPTSSPQPDQSESTEAGAPSQGQSESTETAAPSESQSECTVPAAQSHSQSESTVPAARIESQSESTVPAALSESQSESTVPAALGESQSESTVPAARIESQSESTDPAAPSESQSETTVPAAQIESQSEPCRNLIETETKEESHHKTQEFLLLDLPAPTLLPQEKMLIDLSNTPELIRTSSKSCSNSQLIDLTSPLI</sequence>
<evidence type="ECO:0000256" key="1">
    <source>
        <dbReference type="ARBA" id="ARBA00004245"/>
    </source>
</evidence>
<dbReference type="AlphaFoldDB" id="A0AAD6B7C9"/>
<keyword evidence="8" id="KW-1185">Reference proteome</keyword>
<comment type="subcellular location">
    <subcellularLocation>
        <location evidence="1">Cytoplasm</location>
        <location evidence="1">Cytoskeleton</location>
    </subcellularLocation>
</comment>
<feature type="compositionally biased region" description="Polar residues" evidence="5">
    <location>
        <begin position="699"/>
        <end position="730"/>
    </location>
</feature>
<evidence type="ECO:0000313" key="7">
    <source>
        <dbReference type="EMBL" id="KAJ4938014.1"/>
    </source>
</evidence>
<feature type="compositionally biased region" description="Low complexity" evidence="5">
    <location>
        <begin position="623"/>
        <end position="638"/>
    </location>
</feature>
<keyword evidence="2" id="KW-0963">Cytoplasm</keyword>
<feature type="compositionally biased region" description="Low complexity" evidence="5">
    <location>
        <begin position="344"/>
        <end position="360"/>
    </location>
</feature>
<dbReference type="PANTHER" id="PTHR21584">
    <property type="entry name" value="DIFFERENTIAL DISPLAY AND ACTIVATED BY P53 DDA3 /G2 S PHASE EXPRESSED 1"/>
    <property type="match status" value="1"/>
</dbReference>
<dbReference type="EMBL" id="JAPTMU010000009">
    <property type="protein sequence ID" value="KAJ4938014.1"/>
    <property type="molecule type" value="Genomic_DNA"/>
</dbReference>
<feature type="compositionally biased region" description="Polar residues" evidence="5">
    <location>
        <begin position="183"/>
        <end position="212"/>
    </location>
</feature>
<feature type="compositionally biased region" description="Polar residues" evidence="5">
    <location>
        <begin position="493"/>
        <end position="502"/>
    </location>
</feature>
<dbReference type="Proteomes" id="UP001219934">
    <property type="component" value="Unassembled WGS sequence"/>
</dbReference>
<name>A0AAD6B7C9_9TELE</name>
<evidence type="ECO:0000256" key="2">
    <source>
        <dbReference type="ARBA" id="ARBA00022490"/>
    </source>
</evidence>
<comment type="caution">
    <text evidence="7">The sequence shown here is derived from an EMBL/GenBank/DDBJ whole genome shotgun (WGS) entry which is preliminary data.</text>
</comment>
<feature type="compositionally biased region" description="Polar residues" evidence="5">
    <location>
        <begin position="243"/>
        <end position="252"/>
    </location>
</feature>
<evidence type="ECO:0000313" key="8">
    <source>
        <dbReference type="Proteomes" id="UP001219934"/>
    </source>
</evidence>
<feature type="region of interest" description="Disordered" evidence="5">
    <location>
        <begin position="167"/>
        <end position="221"/>
    </location>
</feature>
<dbReference type="InterPro" id="IPR032768">
    <property type="entry name" value="GTSE1_N"/>
</dbReference>
<dbReference type="Pfam" id="PF15259">
    <property type="entry name" value="GTSE1_N"/>
    <property type="match status" value="1"/>
</dbReference>
<feature type="compositionally biased region" description="Polar residues" evidence="5">
    <location>
        <begin position="643"/>
        <end position="653"/>
    </location>
</feature>
<keyword evidence="3" id="KW-0597">Phosphoprotein</keyword>
<feature type="region of interest" description="Disordered" evidence="5">
    <location>
        <begin position="493"/>
        <end position="747"/>
    </location>
</feature>
<feature type="domain" description="G2 and S phase-expressed protein 1 N-terminal" evidence="6">
    <location>
        <begin position="10"/>
        <end position="150"/>
    </location>
</feature>
<dbReference type="InterPro" id="IPR026657">
    <property type="entry name" value="DDA3/GTSE-1"/>
</dbReference>
<organism evidence="7 8">
    <name type="scientific">Pogonophryne albipinna</name>
    <dbReference type="NCBI Taxonomy" id="1090488"/>
    <lineage>
        <taxon>Eukaryota</taxon>
        <taxon>Metazoa</taxon>
        <taxon>Chordata</taxon>
        <taxon>Craniata</taxon>
        <taxon>Vertebrata</taxon>
        <taxon>Euteleostomi</taxon>
        <taxon>Actinopterygii</taxon>
        <taxon>Neopterygii</taxon>
        <taxon>Teleostei</taxon>
        <taxon>Neoteleostei</taxon>
        <taxon>Acanthomorphata</taxon>
        <taxon>Eupercaria</taxon>
        <taxon>Perciformes</taxon>
        <taxon>Notothenioidei</taxon>
        <taxon>Pogonophryne</taxon>
    </lineage>
</organism>
<dbReference type="GO" id="GO:0005881">
    <property type="term" value="C:cytoplasmic microtubule"/>
    <property type="evidence" value="ECO:0007669"/>
    <property type="project" value="TreeGrafter"/>
</dbReference>
<dbReference type="GO" id="GO:0008017">
    <property type="term" value="F:microtubule binding"/>
    <property type="evidence" value="ECO:0007669"/>
    <property type="project" value="TreeGrafter"/>
</dbReference>
<feature type="compositionally biased region" description="Low complexity" evidence="5">
    <location>
        <begin position="167"/>
        <end position="182"/>
    </location>
</feature>
<reference evidence="7" key="1">
    <citation type="submission" date="2022-11" db="EMBL/GenBank/DDBJ databases">
        <title>Chromosome-level genome of Pogonophryne albipinna.</title>
        <authorList>
            <person name="Jo E."/>
        </authorList>
    </citation>
    <scope>NUCLEOTIDE SEQUENCE</scope>
    <source>
        <strain evidence="7">SGF0006</strain>
        <tissue evidence="7">Muscle</tissue>
    </source>
</reference>
<evidence type="ECO:0000256" key="3">
    <source>
        <dbReference type="ARBA" id="ARBA00022553"/>
    </source>
</evidence>
<proteinExistence type="predicted"/>
<evidence type="ECO:0000256" key="5">
    <source>
        <dbReference type="SAM" id="MobiDB-lite"/>
    </source>
</evidence>
<gene>
    <name evidence="7" type="ORF">JOQ06_002641</name>
</gene>
<feature type="compositionally biased region" description="Low complexity" evidence="5">
    <location>
        <begin position="281"/>
        <end position="307"/>
    </location>
</feature>
<feature type="compositionally biased region" description="Polar residues" evidence="5">
    <location>
        <begin position="660"/>
        <end position="679"/>
    </location>
</feature>
<evidence type="ECO:0000259" key="6">
    <source>
        <dbReference type="Pfam" id="PF15259"/>
    </source>
</evidence>
<accession>A0AAD6B7C9</accession>
<feature type="non-terminal residue" evidence="7">
    <location>
        <position position="797"/>
    </location>
</feature>
<protein>
    <recommendedName>
        <fullName evidence="6">G2 and S phase-expressed protein 1 N-terminal domain-containing protein</fullName>
    </recommendedName>
</protein>
<keyword evidence="4" id="KW-0206">Cytoskeleton</keyword>
<feature type="compositionally biased region" description="Basic and acidic residues" evidence="5">
    <location>
        <begin position="735"/>
        <end position="747"/>
    </location>
</feature>
<feature type="region of interest" description="Disordered" evidence="5">
    <location>
        <begin position="239"/>
        <end position="451"/>
    </location>
</feature>